<dbReference type="SUPFAM" id="SSF55729">
    <property type="entry name" value="Acyl-CoA N-acyltransferases (Nat)"/>
    <property type="match status" value="1"/>
</dbReference>
<evidence type="ECO:0000313" key="3">
    <source>
        <dbReference type="Proteomes" id="UP000191820"/>
    </source>
</evidence>
<accession>A0ABM6JMZ4</accession>
<protein>
    <recommendedName>
        <fullName evidence="1">N-acetyltransferase domain-containing protein</fullName>
    </recommendedName>
</protein>
<organism evidence="2 3">
    <name type="scientific">Shewanella japonica</name>
    <dbReference type="NCBI Taxonomy" id="93973"/>
    <lineage>
        <taxon>Bacteria</taxon>
        <taxon>Pseudomonadati</taxon>
        <taxon>Pseudomonadota</taxon>
        <taxon>Gammaproteobacteria</taxon>
        <taxon>Alteromonadales</taxon>
        <taxon>Shewanellaceae</taxon>
        <taxon>Shewanella</taxon>
    </lineage>
</organism>
<sequence length="184" mass="21056">MSIFPIIETDRLVLNQQSIDDSKSILELFSDPEVTEFYDLSFATEKEAINLINADLAGFIEGKSVRWAIRDKETFKFIGGCGINRFEESNHVAVIGYEFKRNSWGKGYATESVRKVIEFTFSEKCPKHVNKIEAYVMIGNRASEVLLEKLGFKCDGILRQHGFWKGAYHDLKVFSLLRSDTQNL</sequence>
<dbReference type="PANTHER" id="PTHR43792">
    <property type="entry name" value="GNAT FAMILY, PUTATIVE (AFU_ORTHOLOGUE AFUA_3G00765)-RELATED-RELATED"/>
    <property type="match status" value="1"/>
</dbReference>
<dbReference type="Proteomes" id="UP000191820">
    <property type="component" value="Chromosome"/>
</dbReference>
<name>A0ABM6JMZ4_9GAMM</name>
<dbReference type="EMBL" id="CP020472">
    <property type="protein sequence ID" value="ARD22853.1"/>
    <property type="molecule type" value="Genomic_DNA"/>
</dbReference>
<dbReference type="InterPro" id="IPR051531">
    <property type="entry name" value="N-acetyltransferase"/>
</dbReference>
<proteinExistence type="predicted"/>
<dbReference type="InterPro" id="IPR016181">
    <property type="entry name" value="Acyl_CoA_acyltransferase"/>
</dbReference>
<gene>
    <name evidence="2" type="ORF">SJ2017_2563</name>
</gene>
<dbReference type="PROSITE" id="PS51186">
    <property type="entry name" value="GNAT"/>
    <property type="match status" value="1"/>
</dbReference>
<keyword evidence="3" id="KW-1185">Reference proteome</keyword>
<dbReference type="Pfam" id="PF13302">
    <property type="entry name" value="Acetyltransf_3"/>
    <property type="match status" value="1"/>
</dbReference>
<reference evidence="2 3" key="1">
    <citation type="submission" date="2017-03" db="EMBL/GenBank/DDBJ databases">
        <title>Genome sequencing of Shewanella japonica KCTC 22435.</title>
        <authorList>
            <person name="Kim K.M."/>
        </authorList>
    </citation>
    <scope>NUCLEOTIDE SEQUENCE [LARGE SCALE GENOMIC DNA]</scope>
    <source>
        <strain evidence="2 3">KCTC 22435</strain>
    </source>
</reference>
<evidence type="ECO:0000313" key="2">
    <source>
        <dbReference type="EMBL" id="ARD22853.1"/>
    </source>
</evidence>
<dbReference type="RefSeq" id="WP_080916045.1">
    <property type="nucleotide sequence ID" value="NZ_CANMJJ010000038.1"/>
</dbReference>
<dbReference type="Gene3D" id="3.40.630.30">
    <property type="match status" value="1"/>
</dbReference>
<dbReference type="InterPro" id="IPR000182">
    <property type="entry name" value="GNAT_dom"/>
</dbReference>
<feature type="domain" description="N-acetyltransferase" evidence="1">
    <location>
        <begin position="24"/>
        <end position="175"/>
    </location>
</feature>
<dbReference type="PANTHER" id="PTHR43792:SF9">
    <property type="entry name" value="RIBOSOMAL-PROTEIN-ALANINE ACETYLTRANSFERASE"/>
    <property type="match status" value="1"/>
</dbReference>
<evidence type="ECO:0000259" key="1">
    <source>
        <dbReference type="PROSITE" id="PS51186"/>
    </source>
</evidence>